<feature type="region of interest" description="Disordered" evidence="1">
    <location>
        <begin position="84"/>
        <end position="208"/>
    </location>
</feature>
<feature type="compositionally biased region" description="Polar residues" evidence="1">
    <location>
        <begin position="94"/>
        <end position="105"/>
    </location>
</feature>
<feature type="compositionally biased region" description="Basic and acidic residues" evidence="1">
    <location>
        <begin position="138"/>
        <end position="173"/>
    </location>
</feature>
<keyword evidence="3" id="KW-1185">Reference proteome</keyword>
<reference evidence="2 3" key="1">
    <citation type="journal article" date="2023" name="Commun. Biol.">
        <title>Genome analysis of Parmales, the sister group of diatoms, reveals the evolutionary specialization of diatoms from phago-mixotrophs to photoautotrophs.</title>
        <authorList>
            <person name="Ban H."/>
            <person name="Sato S."/>
            <person name="Yoshikawa S."/>
            <person name="Yamada K."/>
            <person name="Nakamura Y."/>
            <person name="Ichinomiya M."/>
            <person name="Sato N."/>
            <person name="Blanc-Mathieu R."/>
            <person name="Endo H."/>
            <person name="Kuwata A."/>
            <person name="Ogata H."/>
        </authorList>
    </citation>
    <scope>NUCLEOTIDE SEQUENCE [LARGE SCALE GENOMIC DNA]</scope>
</reference>
<sequence>MDDDAPPLPSASKSGKSFPAGAAGQYDQASAPPIQTATWGDFPDRPPVQAMPVYGMPKENFEIGAAGDDDGCYIGSGSTAYAPLMDPRGDDMHSSSTDVGITSDPTRGDPTSGEIRRGNKNAAKMEMQWEVNGASSEVRARQEVRKEKDAFQKAKATAKESARKGFEVSDPHAHLMASGANGLGKPRSKTEEIVLGEDGEAKTEDDDGNFKIASSYTVAEYNTEGSSYSVSEYKSIYD</sequence>
<organism evidence="2 3">
    <name type="scientific">Tetraparma gracilis</name>
    <dbReference type="NCBI Taxonomy" id="2962635"/>
    <lineage>
        <taxon>Eukaryota</taxon>
        <taxon>Sar</taxon>
        <taxon>Stramenopiles</taxon>
        <taxon>Ochrophyta</taxon>
        <taxon>Bolidophyceae</taxon>
        <taxon>Parmales</taxon>
        <taxon>Triparmaceae</taxon>
        <taxon>Tetraparma</taxon>
    </lineage>
</organism>
<evidence type="ECO:0000313" key="2">
    <source>
        <dbReference type="EMBL" id="GMI23056.1"/>
    </source>
</evidence>
<dbReference type="Proteomes" id="UP001165060">
    <property type="component" value="Unassembled WGS sequence"/>
</dbReference>
<proteinExistence type="predicted"/>
<comment type="caution">
    <text evidence="2">The sequence shown here is derived from an EMBL/GenBank/DDBJ whole genome shotgun (WGS) entry which is preliminary data.</text>
</comment>
<dbReference type="EMBL" id="BRYB01002637">
    <property type="protein sequence ID" value="GMI23056.1"/>
    <property type="molecule type" value="Genomic_DNA"/>
</dbReference>
<feature type="region of interest" description="Disordered" evidence="1">
    <location>
        <begin position="1"/>
        <end position="53"/>
    </location>
</feature>
<evidence type="ECO:0000313" key="3">
    <source>
        <dbReference type="Proteomes" id="UP001165060"/>
    </source>
</evidence>
<gene>
    <name evidence="2" type="ORF">TeGR_g5665</name>
</gene>
<protein>
    <submittedName>
        <fullName evidence="2">Uncharacterized protein</fullName>
    </submittedName>
</protein>
<name>A0ABQ6MBF6_9STRA</name>
<feature type="compositionally biased region" description="Acidic residues" evidence="1">
    <location>
        <begin position="194"/>
        <end position="207"/>
    </location>
</feature>
<evidence type="ECO:0000256" key="1">
    <source>
        <dbReference type="SAM" id="MobiDB-lite"/>
    </source>
</evidence>
<accession>A0ABQ6MBF6</accession>